<proteinExistence type="inferred from homology"/>
<gene>
    <name evidence="2" type="ORF">EDC03_0847</name>
</gene>
<dbReference type="InterPro" id="IPR043129">
    <property type="entry name" value="ATPase_NBD"/>
</dbReference>
<protein>
    <submittedName>
        <fullName evidence="2">Fructokinase</fullName>
    </submittedName>
</protein>
<dbReference type="EMBL" id="RJKN01000002">
    <property type="protein sequence ID" value="ROP44721.1"/>
    <property type="molecule type" value="Genomic_DNA"/>
</dbReference>
<reference evidence="2 3" key="1">
    <citation type="journal article" date="2015" name="Stand. Genomic Sci.">
        <title>Genomic Encyclopedia of Bacterial and Archaeal Type Strains, Phase III: the genomes of soil and plant-associated and newly described type strains.</title>
        <authorList>
            <person name="Whitman W.B."/>
            <person name="Woyke T."/>
            <person name="Klenk H.P."/>
            <person name="Zhou Y."/>
            <person name="Lilburn T.G."/>
            <person name="Beck B.J."/>
            <person name="De Vos P."/>
            <person name="Vandamme P."/>
            <person name="Eisen J.A."/>
            <person name="Garrity G."/>
            <person name="Hugenholtz P."/>
            <person name="Kyrpides N.C."/>
        </authorList>
    </citation>
    <scope>NUCLEOTIDE SEQUENCE [LARGE SCALE GENOMIC DNA]</scope>
    <source>
        <strain evidence="2 3">CECT 7306</strain>
    </source>
</reference>
<organism evidence="2 3">
    <name type="scientific">Pseudokineococcus lusitanus</name>
    <dbReference type="NCBI Taxonomy" id="763993"/>
    <lineage>
        <taxon>Bacteria</taxon>
        <taxon>Bacillati</taxon>
        <taxon>Actinomycetota</taxon>
        <taxon>Actinomycetes</taxon>
        <taxon>Kineosporiales</taxon>
        <taxon>Kineosporiaceae</taxon>
        <taxon>Pseudokineococcus</taxon>
    </lineage>
</organism>
<evidence type="ECO:0000256" key="1">
    <source>
        <dbReference type="ARBA" id="ARBA00006479"/>
    </source>
</evidence>
<dbReference type="Proteomes" id="UP000276232">
    <property type="component" value="Unassembled WGS sequence"/>
</dbReference>
<dbReference type="InterPro" id="IPR049874">
    <property type="entry name" value="ROK_cs"/>
</dbReference>
<keyword evidence="2" id="KW-0418">Kinase</keyword>
<evidence type="ECO:0000313" key="3">
    <source>
        <dbReference type="Proteomes" id="UP000276232"/>
    </source>
</evidence>
<comment type="caution">
    <text evidence="2">The sequence shown here is derived from an EMBL/GenBank/DDBJ whole genome shotgun (WGS) entry which is preliminary data.</text>
</comment>
<sequence length="298" mass="30516">MSVIGVETGGTKIVCGVASRTSPDVVEEVDRFPTTGPEETFARINAFVRRCAEREPVEALGIASFGPVDTDRRSGRYGWITSTPKAGWSDIDVLRAVDAAGDVPVAFLHDVAAAALGEQRWGAARGARHAAYATVGTGIGVGLVVDGRVVGGSGWPEAGHLLVRRHPDDDFAGSCPFHGDCLEGLAAGPAVIGRWGRDASSMDDAARAAAVPVLGFYVAQLVCATALFVGTQRMVLGGGVLKTPGLLHEVRRQVGRLAAGYGPSPLADDAGRLVVPVGLGDASGVVGALSAAADLLEG</sequence>
<dbReference type="RefSeq" id="WP_199719932.1">
    <property type="nucleotide sequence ID" value="NZ_RJKN01000002.1"/>
</dbReference>
<dbReference type="Pfam" id="PF00480">
    <property type="entry name" value="ROK"/>
    <property type="match status" value="1"/>
</dbReference>
<dbReference type="PANTHER" id="PTHR18964">
    <property type="entry name" value="ROK (REPRESSOR, ORF, KINASE) FAMILY"/>
    <property type="match status" value="1"/>
</dbReference>
<dbReference type="InterPro" id="IPR000600">
    <property type="entry name" value="ROK"/>
</dbReference>
<accession>A0A3N1HQE5</accession>
<evidence type="ECO:0000313" key="2">
    <source>
        <dbReference type="EMBL" id="ROP44721.1"/>
    </source>
</evidence>
<dbReference type="PROSITE" id="PS01125">
    <property type="entry name" value="ROK"/>
    <property type="match status" value="1"/>
</dbReference>
<dbReference type="SUPFAM" id="SSF53067">
    <property type="entry name" value="Actin-like ATPase domain"/>
    <property type="match status" value="1"/>
</dbReference>
<dbReference type="CDD" id="cd24067">
    <property type="entry name" value="ASKHA_NBD_ROK_BsFRK-like"/>
    <property type="match status" value="1"/>
</dbReference>
<dbReference type="PANTHER" id="PTHR18964:SF149">
    <property type="entry name" value="BIFUNCTIONAL UDP-N-ACETYLGLUCOSAMINE 2-EPIMERASE_N-ACETYLMANNOSAMINE KINASE"/>
    <property type="match status" value="1"/>
</dbReference>
<dbReference type="Gene3D" id="3.30.420.40">
    <property type="match status" value="2"/>
</dbReference>
<comment type="similarity">
    <text evidence="1">Belongs to the ROK (NagC/XylR) family.</text>
</comment>
<dbReference type="AlphaFoldDB" id="A0A3N1HQE5"/>
<keyword evidence="2" id="KW-0808">Transferase</keyword>
<dbReference type="GO" id="GO:0016301">
    <property type="term" value="F:kinase activity"/>
    <property type="evidence" value="ECO:0007669"/>
    <property type="project" value="UniProtKB-KW"/>
</dbReference>
<dbReference type="InParanoid" id="A0A3N1HQE5"/>
<keyword evidence="3" id="KW-1185">Reference proteome</keyword>
<name>A0A3N1HQE5_9ACTN</name>